<dbReference type="OrthoDB" id="9804328at2"/>
<dbReference type="PRINTS" id="PR00096">
    <property type="entry name" value="GATASE"/>
</dbReference>
<name>A0A154BPI1_ANASB</name>
<dbReference type="STRING" id="1794912.AXX12_11695"/>
<dbReference type="InterPro" id="IPR029062">
    <property type="entry name" value="Class_I_gatase-like"/>
</dbReference>
<protein>
    <submittedName>
        <fullName evidence="3">Anthranilate synthase</fullName>
    </submittedName>
</protein>
<evidence type="ECO:0000313" key="3">
    <source>
        <dbReference type="EMBL" id="KYZ75852.1"/>
    </source>
</evidence>
<dbReference type="Proteomes" id="UP000076268">
    <property type="component" value="Unassembled WGS sequence"/>
</dbReference>
<dbReference type="SUPFAM" id="SSF52317">
    <property type="entry name" value="Class I glutamine amidotransferase-like"/>
    <property type="match status" value="1"/>
</dbReference>
<dbReference type="InterPro" id="IPR006221">
    <property type="entry name" value="TrpG/PapA_dom"/>
</dbReference>
<feature type="domain" description="Glutamine amidotransferase" evidence="2">
    <location>
        <begin position="4"/>
        <end position="186"/>
    </location>
</feature>
<dbReference type="FunFam" id="3.40.50.880:FF:000003">
    <property type="entry name" value="Anthranilate synthase component II"/>
    <property type="match status" value="1"/>
</dbReference>
<reference evidence="3 4" key="1">
    <citation type="submission" date="2016-02" db="EMBL/GenBank/DDBJ databases">
        <title>Anaerosporomusa subterraneum gen. nov., sp. nov., a spore-forming obligate anaerobe isolated from saprolite.</title>
        <authorList>
            <person name="Choi J.K."/>
            <person name="Shah M."/>
            <person name="Yee N."/>
        </authorList>
    </citation>
    <scope>NUCLEOTIDE SEQUENCE [LARGE SCALE GENOMIC DNA]</scope>
    <source>
        <strain evidence="3 4">RU4</strain>
    </source>
</reference>
<dbReference type="PROSITE" id="PS51273">
    <property type="entry name" value="GATASE_TYPE_1"/>
    <property type="match status" value="1"/>
</dbReference>
<dbReference type="PRINTS" id="PR00099">
    <property type="entry name" value="CPSGATASE"/>
</dbReference>
<evidence type="ECO:0000313" key="4">
    <source>
        <dbReference type="Proteomes" id="UP000076268"/>
    </source>
</evidence>
<keyword evidence="1" id="KW-0315">Glutamine amidotransferase</keyword>
<dbReference type="GO" id="GO:0000162">
    <property type="term" value="P:L-tryptophan biosynthetic process"/>
    <property type="evidence" value="ECO:0007669"/>
    <property type="project" value="TreeGrafter"/>
</dbReference>
<dbReference type="GO" id="GO:0004049">
    <property type="term" value="F:anthranilate synthase activity"/>
    <property type="evidence" value="ECO:0007669"/>
    <property type="project" value="TreeGrafter"/>
</dbReference>
<dbReference type="GO" id="GO:0005829">
    <property type="term" value="C:cytosol"/>
    <property type="evidence" value="ECO:0007669"/>
    <property type="project" value="TreeGrafter"/>
</dbReference>
<proteinExistence type="predicted"/>
<keyword evidence="4" id="KW-1185">Reference proteome</keyword>
<dbReference type="Gene3D" id="3.40.50.880">
    <property type="match status" value="1"/>
</dbReference>
<dbReference type="PRINTS" id="PR00097">
    <property type="entry name" value="ANTSNTHASEII"/>
</dbReference>
<gene>
    <name evidence="3" type="ORF">AXX12_11695</name>
</gene>
<dbReference type="Pfam" id="PF00117">
    <property type="entry name" value="GATase"/>
    <property type="match status" value="1"/>
</dbReference>
<dbReference type="NCBIfam" id="TIGR00566">
    <property type="entry name" value="trpG_papA"/>
    <property type="match status" value="1"/>
</dbReference>
<evidence type="ECO:0000259" key="2">
    <source>
        <dbReference type="Pfam" id="PF00117"/>
    </source>
</evidence>
<dbReference type="InterPro" id="IPR050472">
    <property type="entry name" value="Anth_synth/Amidotransfase"/>
</dbReference>
<dbReference type="PANTHER" id="PTHR43418">
    <property type="entry name" value="MULTIFUNCTIONAL TRYPTOPHAN BIOSYNTHESIS PROTEIN-RELATED"/>
    <property type="match status" value="1"/>
</dbReference>
<dbReference type="AlphaFoldDB" id="A0A154BPI1"/>
<organism evidence="3 4">
    <name type="scientific">Anaerosporomusa subterranea</name>
    <dbReference type="NCBI Taxonomy" id="1794912"/>
    <lineage>
        <taxon>Bacteria</taxon>
        <taxon>Bacillati</taxon>
        <taxon>Bacillota</taxon>
        <taxon>Negativicutes</taxon>
        <taxon>Acetonemataceae</taxon>
        <taxon>Anaerosporomusa</taxon>
    </lineage>
</organism>
<sequence length="190" mass="20836">MIAVIDNYDSFTYNLVQYLGILAADIAVYRNDAITVDELQDLRPSHIIISPGPGTPQQAGISKAVISQCGPHTSVLGVCLGHQAIGEVFGAVVRRAEVPMHGKVSTIHHDGQGIYYGFDSPFTATRYHSLIVDRETIPECLQITAHTEDGVVMGLRHKQYPVEGVQFHPESILTDQGLALIRNFLMRRSA</sequence>
<evidence type="ECO:0000256" key="1">
    <source>
        <dbReference type="ARBA" id="ARBA00022962"/>
    </source>
</evidence>
<comment type="caution">
    <text evidence="3">The sequence shown here is derived from an EMBL/GenBank/DDBJ whole genome shotgun (WGS) entry which is preliminary data.</text>
</comment>
<dbReference type="CDD" id="cd01743">
    <property type="entry name" value="GATase1_Anthranilate_Synthase"/>
    <property type="match status" value="1"/>
</dbReference>
<dbReference type="EMBL" id="LSGP01000020">
    <property type="protein sequence ID" value="KYZ75852.1"/>
    <property type="molecule type" value="Genomic_DNA"/>
</dbReference>
<dbReference type="InterPro" id="IPR017926">
    <property type="entry name" value="GATASE"/>
</dbReference>
<dbReference type="RefSeq" id="WP_066243739.1">
    <property type="nucleotide sequence ID" value="NZ_LSGP01000020.1"/>
</dbReference>
<dbReference type="PANTHER" id="PTHR43418:SF4">
    <property type="entry name" value="MULTIFUNCTIONAL TRYPTOPHAN BIOSYNTHESIS PROTEIN"/>
    <property type="match status" value="1"/>
</dbReference>
<accession>A0A154BPI1</accession>